<dbReference type="InterPro" id="IPR011993">
    <property type="entry name" value="PH-like_dom_sf"/>
</dbReference>
<gene>
    <name evidence="6" type="ORF">FF38_00767</name>
</gene>
<dbReference type="STRING" id="7375.A0A0L0BTV0"/>
<feature type="compositionally biased region" description="Basic and acidic residues" evidence="4">
    <location>
        <begin position="177"/>
        <end position="187"/>
    </location>
</feature>
<dbReference type="InterPro" id="IPR041937">
    <property type="entry name" value="SPRE_EVH1"/>
</dbReference>
<dbReference type="PANTHER" id="PTHR11202">
    <property type="entry name" value="SPROUTY-RELATED, EVH1 DOMAIN-CONTAINING PROTEIN FAMILY MEMBER"/>
    <property type="match status" value="1"/>
</dbReference>
<dbReference type="PROSITE" id="PS50229">
    <property type="entry name" value="WH1"/>
    <property type="match status" value="1"/>
</dbReference>
<organism evidence="6 7">
    <name type="scientific">Lucilia cuprina</name>
    <name type="common">Green bottle fly</name>
    <name type="synonym">Australian sheep blowfly</name>
    <dbReference type="NCBI Taxonomy" id="7375"/>
    <lineage>
        <taxon>Eukaryota</taxon>
        <taxon>Metazoa</taxon>
        <taxon>Ecdysozoa</taxon>
        <taxon>Arthropoda</taxon>
        <taxon>Hexapoda</taxon>
        <taxon>Insecta</taxon>
        <taxon>Pterygota</taxon>
        <taxon>Neoptera</taxon>
        <taxon>Endopterygota</taxon>
        <taxon>Diptera</taxon>
        <taxon>Brachycera</taxon>
        <taxon>Muscomorpha</taxon>
        <taxon>Oestroidea</taxon>
        <taxon>Calliphoridae</taxon>
        <taxon>Luciliinae</taxon>
        <taxon>Lucilia</taxon>
    </lineage>
</organism>
<evidence type="ECO:0000256" key="3">
    <source>
        <dbReference type="ARBA" id="ARBA00023136"/>
    </source>
</evidence>
<dbReference type="Gene3D" id="2.30.29.30">
    <property type="entry name" value="Pleckstrin-homology domain (PH domain)/Phosphotyrosine-binding domain (PTB)"/>
    <property type="match status" value="1"/>
</dbReference>
<name>A0A0L0BTV0_LUCCU</name>
<dbReference type="InterPro" id="IPR000697">
    <property type="entry name" value="WH1/EVH1_dom"/>
</dbReference>
<proteinExistence type="predicted"/>
<evidence type="ECO:0000256" key="2">
    <source>
        <dbReference type="ARBA" id="ARBA00022475"/>
    </source>
</evidence>
<evidence type="ECO:0000313" key="7">
    <source>
        <dbReference type="Proteomes" id="UP000037069"/>
    </source>
</evidence>
<feature type="region of interest" description="Disordered" evidence="4">
    <location>
        <begin position="159"/>
        <end position="187"/>
    </location>
</feature>
<comment type="subcellular location">
    <subcellularLocation>
        <location evidence="1">Cell membrane</location>
        <topology evidence="1">Peripheral membrane protein</topology>
    </subcellularLocation>
</comment>
<accession>A0A0L0BTV0</accession>
<dbReference type="Proteomes" id="UP000037069">
    <property type="component" value="Unassembled WGS sequence"/>
</dbReference>
<dbReference type="FunFam" id="2.30.29.30:FF:000052">
    <property type="entry name" value="Sprouty-related, EVH1 domain containing 2"/>
    <property type="match status" value="1"/>
</dbReference>
<dbReference type="OMA" id="FEHHRIC"/>
<dbReference type="GO" id="GO:0019901">
    <property type="term" value="F:protein kinase binding"/>
    <property type="evidence" value="ECO:0007669"/>
    <property type="project" value="TreeGrafter"/>
</dbReference>
<dbReference type="PANTHER" id="PTHR11202:SF3">
    <property type="entry name" value="SPROUTY-RELATED PROTEIN WITH EVH-1 DOMAIN, ISOFORM C"/>
    <property type="match status" value="1"/>
</dbReference>
<dbReference type="EMBL" id="JRES01001352">
    <property type="protein sequence ID" value="KNC23403.1"/>
    <property type="molecule type" value="Genomic_DNA"/>
</dbReference>
<dbReference type="SMART" id="SM00461">
    <property type="entry name" value="WH1"/>
    <property type="match status" value="1"/>
</dbReference>
<dbReference type="GO" id="GO:0043409">
    <property type="term" value="P:negative regulation of MAPK cascade"/>
    <property type="evidence" value="ECO:0007669"/>
    <property type="project" value="TreeGrafter"/>
</dbReference>
<dbReference type="OrthoDB" id="5786858at2759"/>
<keyword evidence="3" id="KW-0472">Membrane</keyword>
<dbReference type="SUPFAM" id="SSF50729">
    <property type="entry name" value="PH domain-like"/>
    <property type="match status" value="1"/>
</dbReference>
<dbReference type="GO" id="GO:0005886">
    <property type="term" value="C:plasma membrane"/>
    <property type="evidence" value="ECO:0007669"/>
    <property type="project" value="UniProtKB-SubCell"/>
</dbReference>
<feature type="domain" description="WH1" evidence="5">
    <location>
        <begin position="1"/>
        <end position="120"/>
    </location>
</feature>
<evidence type="ECO:0000313" key="6">
    <source>
        <dbReference type="EMBL" id="KNC23403.1"/>
    </source>
</evidence>
<evidence type="ECO:0000256" key="4">
    <source>
        <dbReference type="SAM" id="MobiDB-lite"/>
    </source>
</evidence>
<dbReference type="CDD" id="cd10574">
    <property type="entry name" value="EVH1_SPRED-like"/>
    <property type="match status" value="1"/>
</dbReference>
<protein>
    <recommendedName>
        <fullName evidence="5">WH1 domain-containing protein</fullName>
    </recommendedName>
</protein>
<keyword evidence="7" id="KW-1185">Reference proteome</keyword>
<dbReference type="AlphaFoldDB" id="A0A0L0BTV0"/>
<keyword evidence="2" id="KW-1003">Cell membrane</keyword>
<evidence type="ECO:0000259" key="5">
    <source>
        <dbReference type="PROSITE" id="PS50229"/>
    </source>
</evidence>
<dbReference type="Pfam" id="PF05210">
    <property type="entry name" value="Sprouty"/>
    <property type="match status" value="1"/>
</dbReference>
<dbReference type="PROSITE" id="PS51227">
    <property type="entry name" value="SPR"/>
    <property type="match status" value="1"/>
</dbReference>
<sequence length="545" mass="61359">MTEGHESDFLVTVRAQVMTRDESTEGWLPLAGGGLANVSIRKRARLSPGATGHEYIIYGQRISDQSVILSCVINRDLKYYKVMPTFHHWRAGKQRNGLTFQTAADARAFDKGILRAYNELIDGMAKANPSIICPPLTKYDSVGEDDVFMTLDLPCESIDNKQKGHSSPEGSENSHVSLKDRGERFNDDKKDKEIAKIHYISGENSCMQTPPPGSANTTNNTTTTTISNNTTAATTETTPATIAPSENYSYVTLTAVHDYNYPVVDQPVAAQVLSARCDSITTLKKLNAIEAASHCLVSQSSPISGGIIKDPDIDILKQKLQKPSQSSQQLTRCRYCHELYADDCNRRGACEFAPDCFRSGLECISGIGCARCMVYHFMSDSDGETPQHPCECVNEDGCTKRWIGLTLLSLLVPCLWCYPPLRVCHLIGISCGLCGGKHKPQQQQHQQQQQNQLNYNDYYDNFSSSYNNYNNKWQQQQQQQTYKNQYEWDLKYYNNKTYKELKQPIANSYSSYKCDYLADDDDPFKTTKTTTFPLKKQHNFGNIYY</sequence>
<dbReference type="InterPro" id="IPR007875">
    <property type="entry name" value="Sprouty"/>
</dbReference>
<comment type="caution">
    <text evidence="6">The sequence shown here is derived from an EMBL/GenBank/DDBJ whole genome shotgun (WGS) entry which is preliminary data.</text>
</comment>
<dbReference type="Pfam" id="PF00568">
    <property type="entry name" value="WH1"/>
    <property type="match status" value="1"/>
</dbReference>
<reference evidence="6 7" key="1">
    <citation type="journal article" date="2015" name="Nat. Commun.">
        <title>Lucilia cuprina genome unlocks parasitic fly biology to underpin future interventions.</title>
        <authorList>
            <person name="Anstead C.A."/>
            <person name="Korhonen P.K."/>
            <person name="Young N.D."/>
            <person name="Hall R.S."/>
            <person name="Jex A.R."/>
            <person name="Murali S.C."/>
            <person name="Hughes D.S."/>
            <person name="Lee S.F."/>
            <person name="Perry T."/>
            <person name="Stroehlein A.J."/>
            <person name="Ansell B.R."/>
            <person name="Breugelmans B."/>
            <person name="Hofmann A."/>
            <person name="Qu J."/>
            <person name="Dugan S."/>
            <person name="Lee S.L."/>
            <person name="Chao H."/>
            <person name="Dinh H."/>
            <person name="Han Y."/>
            <person name="Doddapaneni H.V."/>
            <person name="Worley K.C."/>
            <person name="Muzny D.M."/>
            <person name="Ioannidis P."/>
            <person name="Waterhouse R.M."/>
            <person name="Zdobnov E.M."/>
            <person name="James P.J."/>
            <person name="Bagnall N.H."/>
            <person name="Kotze A.C."/>
            <person name="Gibbs R.A."/>
            <person name="Richards S."/>
            <person name="Batterham P."/>
            <person name="Gasser R.B."/>
        </authorList>
    </citation>
    <scope>NUCLEOTIDE SEQUENCE [LARGE SCALE GENOMIC DNA]</scope>
    <source>
        <strain evidence="6 7">LS</strain>
        <tissue evidence="6">Full body</tissue>
    </source>
</reference>
<evidence type="ECO:0000256" key="1">
    <source>
        <dbReference type="ARBA" id="ARBA00004202"/>
    </source>
</evidence>